<dbReference type="SUPFAM" id="SSF57302">
    <property type="entry name" value="Snake toxin-like"/>
    <property type="match status" value="2"/>
</dbReference>
<reference evidence="10" key="1">
    <citation type="submission" date="2025-08" db="UniProtKB">
        <authorList>
            <consortium name="RefSeq"/>
        </authorList>
    </citation>
    <scope>IDENTIFICATION</scope>
    <source>
        <tissue evidence="10">Blood</tissue>
    </source>
</reference>
<evidence type="ECO:0000313" key="9">
    <source>
        <dbReference type="Proteomes" id="UP001190640"/>
    </source>
</evidence>
<dbReference type="PANTHER" id="PTHR20914:SF9">
    <property type="entry name" value="COILED, ISOFORM A"/>
    <property type="match status" value="1"/>
</dbReference>
<feature type="chain" id="PRO_5041708391" evidence="6">
    <location>
        <begin position="23"/>
        <end position="256"/>
    </location>
</feature>
<evidence type="ECO:0000313" key="10">
    <source>
        <dbReference type="RefSeq" id="XP_054854697.1"/>
    </source>
</evidence>
<comment type="subcellular location">
    <subcellularLocation>
        <location evidence="1">Secreted</location>
    </subcellularLocation>
</comment>
<dbReference type="GO" id="GO:0005576">
    <property type="term" value="C:extracellular region"/>
    <property type="evidence" value="ECO:0007669"/>
    <property type="project" value="UniProtKB-SubCell"/>
</dbReference>
<evidence type="ECO:0000256" key="2">
    <source>
        <dbReference type="ARBA" id="ARBA00006570"/>
    </source>
</evidence>
<dbReference type="Proteomes" id="UP001190640">
    <property type="component" value="Chromosome 15"/>
</dbReference>
<dbReference type="CDD" id="cd23572">
    <property type="entry name" value="TFP_LU_ECD_PINLYP_rpt2"/>
    <property type="match status" value="1"/>
</dbReference>
<evidence type="ECO:0000259" key="8">
    <source>
        <dbReference type="Pfam" id="PF02988"/>
    </source>
</evidence>
<protein>
    <submittedName>
        <fullName evidence="10">Phospholipase A2 inhibitor and Ly6/PLAUR domain-containing protein-like</fullName>
    </submittedName>
</protein>
<dbReference type="InterPro" id="IPR050918">
    <property type="entry name" value="CNF-like_PLA2_Inhibitor"/>
</dbReference>
<evidence type="ECO:0000256" key="5">
    <source>
        <dbReference type="ARBA" id="ARBA00023157"/>
    </source>
</evidence>
<keyword evidence="4 10" id="KW-0593">Phospholipase A2 inhibitor</keyword>
<proteinExistence type="inferred from homology"/>
<comment type="similarity">
    <text evidence="2">Belongs to the CNF-like-inhibitor family.</text>
</comment>
<keyword evidence="5" id="KW-1015">Disulfide bond</keyword>
<dbReference type="InterPro" id="IPR004126">
    <property type="entry name" value="PLipase_A2_inh_N"/>
</dbReference>
<dbReference type="InterPro" id="IPR045860">
    <property type="entry name" value="Snake_toxin-like_sf"/>
</dbReference>
<accession>A0AA97KF09</accession>
<keyword evidence="6" id="KW-0732">Signal</keyword>
<feature type="signal peptide" evidence="6">
    <location>
        <begin position="1"/>
        <end position="22"/>
    </location>
</feature>
<dbReference type="Pfam" id="PF02988">
    <property type="entry name" value="PLA2_inh"/>
    <property type="match status" value="1"/>
</dbReference>
<dbReference type="Pfam" id="PF00021">
    <property type="entry name" value="UPAR_LY6"/>
    <property type="match status" value="1"/>
</dbReference>
<keyword evidence="9" id="KW-1185">Reference proteome</keyword>
<dbReference type="GeneID" id="129342816"/>
<evidence type="ECO:0000256" key="4">
    <source>
        <dbReference type="ARBA" id="ARBA00023005"/>
    </source>
</evidence>
<dbReference type="InterPro" id="IPR016054">
    <property type="entry name" value="LY6_UPA_recep-like"/>
</dbReference>
<dbReference type="AlphaFoldDB" id="A0AA97KF09"/>
<dbReference type="KEGG" id="emc:129342816"/>
<gene>
    <name evidence="10" type="primary">LOC129342816</name>
</gene>
<evidence type="ECO:0000256" key="1">
    <source>
        <dbReference type="ARBA" id="ARBA00004613"/>
    </source>
</evidence>
<evidence type="ECO:0000256" key="6">
    <source>
        <dbReference type="SAM" id="SignalP"/>
    </source>
</evidence>
<dbReference type="GO" id="GO:0019834">
    <property type="term" value="F:phospholipase A2 inhibitor activity"/>
    <property type="evidence" value="ECO:0007669"/>
    <property type="project" value="UniProtKB-KW"/>
</dbReference>
<dbReference type="PANTHER" id="PTHR20914">
    <property type="entry name" value="LY6/PLAUR DOMAIN-CONTAINING PROTEIN 8"/>
    <property type="match status" value="1"/>
</dbReference>
<evidence type="ECO:0000259" key="7">
    <source>
        <dbReference type="Pfam" id="PF00021"/>
    </source>
</evidence>
<evidence type="ECO:0000256" key="3">
    <source>
        <dbReference type="ARBA" id="ARBA00022525"/>
    </source>
</evidence>
<sequence>MTALVSFFIFAVLLAIARRGSSLQCQTCYSLNGNCTGPIRECNPEFDACGSLVVETKTSAKTEKTIKKVCTTRSKCIPGVIFMDLENEYQESGNSICCTTDGCNTATLTVPTRNRTLNGLRCPFCYAKRPDTCQEEAINCRGSETQCFTRGAGGHTITTINSVTTVTYEITQKGCATESFCANAAETGIVVSGKSVIFGSQEIQCRAASHEANPRSTGGQNTAVGGGTSTTADSTRLYLHLFAGILMTKSFYRCLF</sequence>
<keyword evidence="3" id="KW-0964">Secreted</keyword>
<feature type="domain" description="Phospholipase A2 inhibitor N-terminal" evidence="8">
    <location>
        <begin position="24"/>
        <end position="105"/>
    </location>
</feature>
<organism evidence="9 10">
    <name type="scientific">Eublepharis macularius</name>
    <name type="common">Leopard gecko</name>
    <name type="synonym">Cyrtodactylus macularius</name>
    <dbReference type="NCBI Taxonomy" id="481883"/>
    <lineage>
        <taxon>Eukaryota</taxon>
        <taxon>Metazoa</taxon>
        <taxon>Chordata</taxon>
        <taxon>Craniata</taxon>
        <taxon>Vertebrata</taxon>
        <taxon>Euteleostomi</taxon>
        <taxon>Lepidosauria</taxon>
        <taxon>Squamata</taxon>
        <taxon>Bifurcata</taxon>
        <taxon>Gekkota</taxon>
        <taxon>Eublepharidae</taxon>
        <taxon>Eublepharinae</taxon>
        <taxon>Eublepharis</taxon>
    </lineage>
</organism>
<name>A0AA97KF09_EUBMA</name>
<feature type="domain" description="UPAR/Ly6" evidence="7">
    <location>
        <begin position="118"/>
        <end position="191"/>
    </location>
</feature>
<dbReference type="RefSeq" id="XP_054854697.1">
    <property type="nucleotide sequence ID" value="XM_054998722.1"/>
</dbReference>
<dbReference type="Gene3D" id="2.10.60.10">
    <property type="entry name" value="CD59"/>
    <property type="match status" value="2"/>
</dbReference>